<reference evidence="2" key="1">
    <citation type="journal article" date="2020" name="Phytopathology">
        <title>Genome Sequence Resources of Colletotrichum truncatum, C. plurivorum, C. musicola, and C. sojae: Four Species Pathogenic to Soybean (Glycine max).</title>
        <authorList>
            <person name="Rogerio F."/>
            <person name="Boufleur T.R."/>
            <person name="Ciampi-Guillardi M."/>
            <person name="Sukno S.A."/>
            <person name="Thon M.R."/>
            <person name="Massola Junior N.S."/>
            <person name="Baroncelli R."/>
        </authorList>
    </citation>
    <scope>NUCLEOTIDE SEQUENCE</scope>
    <source>
        <strain evidence="2">LFN00145</strain>
    </source>
</reference>
<accession>A0A8H6JYI1</accession>
<organism evidence="2 3">
    <name type="scientific">Colletotrichum plurivorum</name>
    <dbReference type="NCBI Taxonomy" id="2175906"/>
    <lineage>
        <taxon>Eukaryota</taxon>
        <taxon>Fungi</taxon>
        <taxon>Dikarya</taxon>
        <taxon>Ascomycota</taxon>
        <taxon>Pezizomycotina</taxon>
        <taxon>Sordariomycetes</taxon>
        <taxon>Hypocreomycetidae</taxon>
        <taxon>Glomerellales</taxon>
        <taxon>Glomerellaceae</taxon>
        <taxon>Colletotrichum</taxon>
        <taxon>Colletotrichum orchidearum species complex</taxon>
    </lineage>
</organism>
<sequence length="134" mass="14424">MQPGVHQYSGLVPSHSRWTFRPFFLTPNGFSTRPDRGLHILQHVFRSPRSASTRGRIGMVGAQPLDPGKGSVCVRRAGDRHLGQASSLRLSSARPSSGPIGRGDLSVNDQHARPSEGMFPGLRCRATLAARASG</sequence>
<dbReference type="AlphaFoldDB" id="A0A8H6JYI1"/>
<gene>
    <name evidence="2" type="ORF">CPLU01_12385</name>
</gene>
<keyword evidence="3" id="KW-1185">Reference proteome</keyword>
<dbReference type="Proteomes" id="UP000654918">
    <property type="component" value="Unassembled WGS sequence"/>
</dbReference>
<name>A0A8H6JYI1_9PEZI</name>
<feature type="region of interest" description="Disordered" evidence="1">
    <location>
        <begin position="83"/>
        <end position="119"/>
    </location>
</feature>
<comment type="caution">
    <text evidence="2">The sequence shown here is derived from an EMBL/GenBank/DDBJ whole genome shotgun (WGS) entry which is preliminary data.</text>
</comment>
<evidence type="ECO:0000313" key="2">
    <source>
        <dbReference type="EMBL" id="KAF6821817.1"/>
    </source>
</evidence>
<evidence type="ECO:0000313" key="3">
    <source>
        <dbReference type="Proteomes" id="UP000654918"/>
    </source>
</evidence>
<protein>
    <submittedName>
        <fullName evidence="2">Uncharacterized protein</fullName>
    </submittedName>
</protein>
<evidence type="ECO:0000256" key="1">
    <source>
        <dbReference type="SAM" id="MobiDB-lite"/>
    </source>
</evidence>
<dbReference type="EMBL" id="WIGO01000254">
    <property type="protein sequence ID" value="KAF6821817.1"/>
    <property type="molecule type" value="Genomic_DNA"/>
</dbReference>
<proteinExistence type="predicted"/>
<feature type="compositionally biased region" description="Low complexity" evidence="1">
    <location>
        <begin position="83"/>
        <end position="99"/>
    </location>
</feature>